<name>A0ABD3EB03_9LAMI</name>
<protein>
    <submittedName>
        <fullName evidence="1">Uncharacterized protein</fullName>
    </submittedName>
</protein>
<reference evidence="2" key="1">
    <citation type="journal article" date="2024" name="IScience">
        <title>Strigolactones Initiate the Formation of Haustorium-like Structures in Castilleja.</title>
        <authorList>
            <person name="Buerger M."/>
            <person name="Peterson D."/>
            <person name="Chory J."/>
        </authorList>
    </citation>
    <scope>NUCLEOTIDE SEQUENCE [LARGE SCALE GENOMIC DNA]</scope>
</reference>
<dbReference type="EMBL" id="JAVIJP010000006">
    <property type="protein sequence ID" value="KAL3651346.1"/>
    <property type="molecule type" value="Genomic_DNA"/>
</dbReference>
<dbReference type="Proteomes" id="UP001632038">
    <property type="component" value="Unassembled WGS sequence"/>
</dbReference>
<evidence type="ECO:0000313" key="2">
    <source>
        <dbReference type="Proteomes" id="UP001632038"/>
    </source>
</evidence>
<organism evidence="1 2">
    <name type="scientific">Castilleja foliolosa</name>
    <dbReference type="NCBI Taxonomy" id="1961234"/>
    <lineage>
        <taxon>Eukaryota</taxon>
        <taxon>Viridiplantae</taxon>
        <taxon>Streptophyta</taxon>
        <taxon>Embryophyta</taxon>
        <taxon>Tracheophyta</taxon>
        <taxon>Spermatophyta</taxon>
        <taxon>Magnoliopsida</taxon>
        <taxon>eudicotyledons</taxon>
        <taxon>Gunneridae</taxon>
        <taxon>Pentapetalae</taxon>
        <taxon>asterids</taxon>
        <taxon>lamiids</taxon>
        <taxon>Lamiales</taxon>
        <taxon>Orobanchaceae</taxon>
        <taxon>Pedicularideae</taxon>
        <taxon>Castillejinae</taxon>
        <taxon>Castilleja</taxon>
    </lineage>
</organism>
<sequence length="37" mass="4026">MNTRTDLAKKLSVLSPEELRDLVCSNHFSIAAHSGAI</sequence>
<proteinExistence type="predicted"/>
<accession>A0ABD3EB03</accession>
<keyword evidence="2" id="KW-1185">Reference proteome</keyword>
<gene>
    <name evidence="1" type="ORF">CASFOL_004348</name>
</gene>
<dbReference type="AlphaFoldDB" id="A0ABD3EB03"/>
<evidence type="ECO:0000313" key="1">
    <source>
        <dbReference type="EMBL" id="KAL3651346.1"/>
    </source>
</evidence>
<comment type="caution">
    <text evidence="1">The sequence shown here is derived from an EMBL/GenBank/DDBJ whole genome shotgun (WGS) entry which is preliminary data.</text>
</comment>